<name>A0A7X2IX29_9BACI</name>
<protein>
    <submittedName>
        <fullName evidence="2">Photosystem reaction center subunit H</fullName>
    </submittedName>
</protein>
<dbReference type="OrthoDB" id="1707618at2"/>
<evidence type="ECO:0000313" key="3">
    <source>
        <dbReference type="Proteomes" id="UP000448867"/>
    </source>
</evidence>
<accession>A0A7X2IX29</accession>
<evidence type="ECO:0000313" key="2">
    <source>
        <dbReference type="EMBL" id="MRX71370.1"/>
    </source>
</evidence>
<reference evidence="2 3" key="1">
    <citation type="submission" date="2019-11" db="EMBL/GenBank/DDBJ databases">
        <title>Bacillus lacus genome.</title>
        <authorList>
            <person name="Allen C.J."/>
            <person name="Newman J.D."/>
        </authorList>
    </citation>
    <scope>NUCLEOTIDE SEQUENCE [LARGE SCALE GENOMIC DNA]</scope>
    <source>
        <strain evidence="2 3">KCTC 33946</strain>
    </source>
</reference>
<dbReference type="RefSeq" id="WP_154306503.1">
    <property type="nucleotide sequence ID" value="NZ_WKKI01000004.1"/>
</dbReference>
<dbReference type="SUPFAM" id="SSF50346">
    <property type="entry name" value="PRC-barrel domain"/>
    <property type="match status" value="2"/>
</dbReference>
<feature type="domain" description="PRC-barrel" evidence="1">
    <location>
        <begin position="88"/>
        <end position="157"/>
    </location>
</feature>
<comment type="caution">
    <text evidence="2">The sequence shown here is derived from an EMBL/GenBank/DDBJ whole genome shotgun (WGS) entry which is preliminary data.</text>
</comment>
<dbReference type="AlphaFoldDB" id="A0A7X2IX29"/>
<proteinExistence type="predicted"/>
<sequence length="161" mass="17833">MRTFKHIKGMAVYEQHTAAMLGRVIDFCISSDGSVLGLLMNSKGLFKPHRLIPAGAITGSGEDCIVIVSEDELLPAPHSQGIYYFESHHSLQNKYVLSTEGEHLGMLENVYFSDHLARIEAYELTNGFFADLSEGKILLNAQEQTLSVSRDAIMIANDFEP</sequence>
<organism evidence="2 3">
    <name type="scientific">Metabacillus lacus</name>
    <dbReference type="NCBI Taxonomy" id="1983721"/>
    <lineage>
        <taxon>Bacteria</taxon>
        <taxon>Bacillati</taxon>
        <taxon>Bacillota</taxon>
        <taxon>Bacilli</taxon>
        <taxon>Bacillales</taxon>
        <taxon>Bacillaceae</taxon>
        <taxon>Metabacillus</taxon>
    </lineage>
</organism>
<dbReference type="InterPro" id="IPR011033">
    <property type="entry name" value="PRC_barrel-like_sf"/>
</dbReference>
<dbReference type="Pfam" id="PF05239">
    <property type="entry name" value="PRC"/>
    <property type="match status" value="1"/>
</dbReference>
<dbReference type="EMBL" id="WKKI01000004">
    <property type="protein sequence ID" value="MRX71370.1"/>
    <property type="molecule type" value="Genomic_DNA"/>
</dbReference>
<keyword evidence="3" id="KW-1185">Reference proteome</keyword>
<dbReference type="InterPro" id="IPR027275">
    <property type="entry name" value="PRC-brl_dom"/>
</dbReference>
<evidence type="ECO:0000259" key="1">
    <source>
        <dbReference type="Pfam" id="PF05239"/>
    </source>
</evidence>
<gene>
    <name evidence="2" type="ORF">GJU40_04175</name>
</gene>
<dbReference type="Proteomes" id="UP000448867">
    <property type="component" value="Unassembled WGS sequence"/>
</dbReference>